<dbReference type="EMBL" id="CP154795">
    <property type="protein sequence ID" value="XAN06196.1"/>
    <property type="molecule type" value="Genomic_DNA"/>
</dbReference>
<evidence type="ECO:0000256" key="1">
    <source>
        <dbReference type="ARBA" id="ARBA00022553"/>
    </source>
</evidence>
<dbReference type="SUPFAM" id="SSF46894">
    <property type="entry name" value="C-terminal effector domain of the bipartite response regulators"/>
    <property type="match status" value="1"/>
</dbReference>
<evidence type="ECO:0000313" key="7">
    <source>
        <dbReference type="Proteomes" id="UP001442841"/>
    </source>
</evidence>
<evidence type="ECO:0000259" key="5">
    <source>
        <dbReference type="PROSITE" id="PS50110"/>
    </source>
</evidence>
<accession>A0ABZ3FJJ9</accession>
<gene>
    <name evidence="6" type="ORF">AADG42_02360</name>
</gene>
<dbReference type="Pfam" id="PF00196">
    <property type="entry name" value="GerE"/>
    <property type="match status" value="1"/>
</dbReference>
<proteinExistence type="predicted"/>
<feature type="modified residue" description="4-aspartylphosphate" evidence="3">
    <location>
        <position position="61"/>
    </location>
</feature>
<dbReference type="SUPFAM" id="SSF52172">
    <property type="entry name" value="CheY-like"/>
    <property type="match status" value="1"/>
</dbReference>
<dbReference type="SMART" id="SM00448">
    <property type="entry name" value="REC"/>
    <property type="match status" value="1"/>
</dbReference>
<evidence type="ECO:0000313" key="6">
    <source>
        <dbReference type="EMBL" id="XAN06196.1"/>
    </source>
</evidence>
<dbReference type="CDD" id="cd17535">
    <property type="entry name" value="REC_NarL-like"/>
    <property type="match status" value="1"/>
</dbReference>
<dbReference type="Gene3D" id="3.40.50.2300">
    <property type="match status" value="1"/>
</dbReference>
<dbReference type="PANTHER" id="PTHR43214:SF43">
    <property type="entry name" value="TWO-COMPONENT RESPONSE REGULATOR"/>
    <property type="match status" value="1"/>
</dbReference>
<dbReference type="InterPro" id="IPR011006">
    <property type="entry name" value="CheY-like_superfamily"/>
</dbReference>
<feature type="domain" description="Response regulatory" evidence="5">
    <location>
        <begin position="5"/>
        <end position="126"/>
    </location>
</feature>
<dbReference type="InterPro" id="IPR000792">
    <property type="entry name" value="Tscrpt_reg_LuxR_C"/>
</dbReference>
<keyword evidence="7" id="KW-1185">Reference proteome</keyword>
<dbReference type="PROSITE" id="PS50110">
    <property type="entry name" value="RESPONSE_REGULATORY"/>
    <property type="match status" value="1"/>
</dbReference>
<dbReference type="InterPro" id="IPR039420">
    <property type="entry name" value="WalR-like"/>
</dbReference>
<dbReference type="Pfam" id="PF00072">
    <property type="entry name" value="Response_reg"/>
    <property type="match status" value="1"/>
</dbReference>
<dbReference type="SMART" id="SM00421">
    <property type="entry name" value="HTH_LUXR"/>
    <property type="match status" value="1"/>
</dbReference>
<evidence type="ECO:0000256" key="2">
    <source>
        <dbReference type="ARBA" id="ARBA00023125"/>
    </source>
</evidence>
<feature type="domain" description="HTH luxR-type" evidence="4">
    <location>
        <begin position="142"/>
        <end position="207"/>
    </location>
</feature>
<keyword evidence="1 3" id="KW-0597">Phosphoprotein</keyword>
<evidence type="ECO:0000256" key="3">
    <source>
        <dbReference type="PROSITE-ProRule" id="PRU00169"/>
    </source>
</evidence>
<dbReference type="InterPro" id="IPR016032">
    <property type="entry name" value="Sig_transdc_resp-reg_C-effctor"/>
</dbReference>
<protein>
    <submittedName>
        <fullName evidence="6">Response regulator transcription factor</fullName>
    </submittedName>
</protein>
<dbReference type="Proteomes" id="UP001442841">
    <property type="component" value="Chromosome"/>
</dbReference>
<organism evidence="6 7">
    <name type="scientific">Ammonicoccus fulvus</name>
    <dbReference type="NCBI Taxonomy" id="3138240"/>
    <lineage>
        <taxon>Bacteria</taxon>
        <taxon>Bacillati</taxon>
        <taxon>Actinomycetota</taxon>
        <taxon>Actinomycetes</taxon>
        <taxon>Propionibacteriales</taxon>
        <taxon>Propionibacteriaceae</taxon>
        <taxon>Ammonicoccus</taxon>
    </lineage>
</organism>
<keyword evidence="2" id="KW-0238">DNA-binding</keyword>
<dbReference type="InterPro" id="IPR058245">
    <property type="entry name" value="NreC/VraR/RcsB-like_REC"/>
</dbReference>
<evidence type="ECO:0000259" key="4">
    <source>
        <dbReference type="PROSITE" id="PS50043"/>
    </source>
</evidence>
<name>A0ABZ3FJJ9_9ACTN</name>
<dbReference type="PRINTS" id="PR00038">
    <property type="entry name" value="HTHLUXR"/>
</dbReference>
<dbReference type="RefSeq" id="WP_425307628.1">
    <property type="nucleotide sequence ID" value="NZ_CP154795.1"/>
</dbReference>
<dbReference type="InterPro" id="IPR001789">
    <property type="entry name" value="Sig_transdc_resp-reg_receiver"/>
</dbReference>
<dbReference type="PROSITE" id="PS50043">
    <property type="entry name" value="HTH_LUXR_2"/>
    <property type="match status" value="1"/>
</dbReference>
<reference evidence="6 7" key="1">
    <citation type="submission" date="2024-04" db="EMBL/GenBank/DDBJ databases">
        <title>Isolation of an actinomycete strain from pig manure.</title>
        <authorList>
            <person name="Gong T."/>
            <person name="Yu Z."/>
            <person name="An M."/>
            <person name="Wei C."/>
            <person name="Yang W."/>
            <person name="Liu L."/>
        </authorList>
    </citation>
    <scope>NUCLEOTIDE SEQUENCE [LARGE SCALE GENOMIC DNA]</scope>
    <source>
        <strain evidence="6 7">ZF39</strain>
    </source>
</reference>
<dbReference type="CDD" id="cd06170">
    <property type="entry name" value="LuxR_C_like"/>
    <property type="match status" value="1"/>
</dbReference>
<sequence>MTIVRVFIVDDHDVVRLGLRAYLDEQPGLLWIGEAEEGEAALAELERLAKFDELPDVVLMDLVMRGRDGITTTREIRERFPSVQVVAVTSFGESQRIRAALAAGAAGYVMKDSDVDEIAQAIRSAAAGSAHLDAATERTLSASDDTHPLTAREREVLVLVAQGLSNRQLARALSLSERTVQTHLTSIMRKLNLGSRTEAALWAVREGLPGVD</sequence>
<dbReference type="PANTHER" id="PTHR43214">
    <property type="entry name" value="TWO-COMPONENT RESPONSE REGULATOR"/>
    <property type="match status" value="1"/>
</dbReference>